<dbReference type="Proteomes" id="UP000299102">
    <property type="component" value="Unassembled WGS sequence"/>
</dbReference>
<dbReference type="EMBL" id="BGZK01000542">
    <property type="protein sequence ID" value="GBP49318.1"/>
    <property type="molecule type" value="Genomic_DNA"/>
</dbReference>
<accession>A0A4C1WD62</accession>
<comment type="caution">
    <text evidence="2">The sequence shown here is derived from an EMBL/GenBank/DDBJ whole genome shotgun (WGS) entry which is preliminary data.</text>
</comment>
<proteinExistence type="predicted"/>
<gene>
    <name evidence="2" type="ORF">EVAR_27020_1</name>
</gene>
<protein>
    <submittedName>
        <fullName evidence="2">Uncharacterized protein</fullName>
    </submittedName>
</protein>
<sequence length="109" mass="11854">MQQAYKHMARAAVGHYHEVVFPDAMTAMIYETNTSEWRDAKSCCITLYHSGSMDSNDVGVLTPERGCARARGWGRDVTPRASLPPRHRGGWVGRGGGAPAITGAPLRLT</sequence>
<reference evidence="2 3" key="1">
    <citation type="journal article" date="2019" name="Commun. Biol.">
        <title>The bagworm genome reveals a unique fibroin gene that provides high tensile strength.</title>
        <authorList>
            <person name="Kono N."/>
            <person name="Nakamura H."/>
            <person name="Ohtoshi R."/>
            <person name="Tomita M."/>
            <person name="Numata K."/>
            <person name="Arakawa K."/>
        </authorList>
    </citation>
    <scope>NUCLEOTIDE SEQUENCE [LARGE SCALE GENOMIC DNA]</scope>
</reference>
<evidence type="ECO:0000313" key="3">
    <source>
        <dbReference type="Proteomes" id="UP000299102"/>
    </source>
</evidence>
<evidence type="ECO:0000256" key="1">
    <source>
        <dbReference type="SAM" id="MobiDB-lite"/>
    </source>
</evidence>
<dbReference type="AlphaFoldDB" id="A0A4C1WD62"/>
<name>A0A4C1WD62_EUMVA</name>
<feature type="region of interest" description="Disordered" evidence="1">
    <location>
        <begin position="75"/>
        <end position="109"/>
    </location>
</feature>
<keyword evidence="3" id="KW-1185">Reference proteome</keyword>
<organism evidence="2 3">
    <name type="scientific">Eumeta variegata</name>
    <name type="common">Bagworm moth</name>
    <name type="synonym">Eumeta japonica</name>
    <dbReference type="NCBI Taxonomy" id="151549"/>
    <lineage>
        <taxon>Eukaryota</taxon>
        <taxon>Metazoa</taxon>
        <taxon>Ecdysozoa</taxon>
        <taxon>Arthropoda</taxon>
        <taxon>Hexapoda</taxon>
        <taxon>Insecta</taxon>
        <taxon>Pterygota</taxon>
        <taxon>Neoptera</taxon>
        <taxon>Endopterygota</taxon>
        <taxon>Lepidoptera</taxon>
        <taxon>Glossata</taxon>
        <taxon>Ditrysia</taxon>
        <taxon>Tineoidea</taxon>
        <taxon>Psychidae</taxon>
        <taxon>Oiketicinae</taxon>
        <taxon>Eumeta</taxon>
    </lineage>
</organism>
<evidence type="ECO:0000313" key="2">
    <source>
        <dbReference type="EMBL" id="GBP49318.1"/>
    </source>
</evidence>